<keyword evidence="2" id="KW-1133">Transmembrane helix</keyword>
<keyword evidence="2" id="KW-0472">Membrane</keyword>
<accession>A0A1I1MRD7</accession>
<dbReference type="Proteomes" id="UP000198728">
    <property type="component" value="Unassembled WGS sequence"/>
</dbReference>
<evidence type="ECO:0000256" key="2">
    <source>
        <dbReference type="SAM" id="Phobius"/>
    </source>
</evidence>
<keyword evidence="2" id="KW-0812">Transmembrane</keyword>
<organism evidence="3 4">
    <name type="scientific">Tropicimonas isoalkanivorans</name>
    <dbReference type="NCBI Taxonomy" id="441112"/>
    <lineage>
        <taxon>Bacteria</taxon>
        <taxon>Pseudomonadati</taxon>
        <taxon>Pseudomonadota</taxon>
        <taxon>Alphaproteobacteria</taxon>
        <taxon>Rhodobacterales</taxon>
        <taxon>Roseobacteraceae</taxon>
        <taxon>Tropicimonas</taxon>
    </lineage>
</organism>
<dbReference type="RefSeq" id="WP_093361592.1">
    <property type="nucleotide sequence ID" value="NZ_FOLG01000010.1"/>
</dbReference>
<keyword evidence="4" id="KW-1185">Reference proteome</keyword>
<dbReference type="OrthoDB" id="7874911at2"/>
<evidence type="ECO:0000313" key="3">
    <source>
        <dbReference type="EMBL" id="SFC84140.1"/>
    </source>
</evidence>
<protein>
    <submittedName>
        <fullName evidence="3">Uncharacterized protein</fullName>
    </submittedName>
</protein>
<dbReference type="EMBL" id="FOLG01000010">
    <property type="protein sequence ID" value="SFC84140.1"/>
    <property type="molecule type" value="Genomic_DNA"/>
</dbReference>
<gene>
    <name evidence="3" type="ORF">SAMN04488094_1104</name>
</gene>
<feature type="transmembrane region" description="Helical" evidence="2">
    <location>
        <begin position="50"/>
        <end position="76"/>
    </location>
</feature>
<name>A0A1I1MRD7_9RHOB</name>
<evidence type="ECO:0000256" key="1">
    <source>
        <dbReference type="SAM" id="MobiDB-lite"/>
    </source>
</evidence>
<evidence type="ECO:0000313" key="4">
    <source>
        <dbReference type="Proteomes" id="UP000198728"/>
    </source>
</evidence>
<reference evidence="3 4" key="1">
    <citation type="submission" date="2016-10" db="EMBL/GenBank/DDBJ databases">
        <authorList>
            <person name="de Groot N.N."/>
        </authorList>
    </citation>
    <scope>NUCLEOTIDE SEQUENCE [LARGE SCALE GENOMIC DNA]</scope>
    <source>
        <strain evidence="3 4">DSM 19548</strain>
    </source>
</reference>
<dbReference type="AlphaFoldDB" id="A0A1I1MRD7"/>
<dbReference type="STRING" id="441112.SAMN04488094_1104"/>
<feature type="region of interest" description="Disordered" evidence="1">
    <location>
        <begin position="1"/>
        <end position="20"/>
    </location>
</feature>
<proteinExistence type="predicted"/>
<sequence>MSPSTRTATNSDAPAPTSLQADDVARQATVRAALALLLAPFRLVRAALPFVWVLLLAASLALNVAVLTVTSVYTLASSALSAVGIGTVASRTAATEAALRAERDVARRTAATATRRAERDAARAAQRKATARIGRETARGVTRRVQRATARNITSVTGEAIPVLGVAIIAGALAMEVNDACDTARDMAGLEAALAAEGDPEAARESAMDAFDCVAMIREKLPDYEDIPSRQDVWATMRDAPAQAWEAARAAGIEASQVDRSAAAGGVSGYVWSLFDGLDALLSDAPPDAE</sequence>